<sequence length="849" mass="96088">MASSQVEIASSAPFGCVLRDHNRRDRCRSESNARATQTAFQKNFKNLVRNHLQTCISISSGSSSSENQINNNSDSNWIGNNEETDNNNNNGNDCPPIMSSRQAWIQAKEVVPTTIETSSAASSPGPSTSRIEDNNVLTRSDSLSEISSLGASSLVQIWEKRLNKSHSMNSRTASRCDSATSCCNENASSSSSAASSVDESIDVGPASEDSFSAWNSDRNNSLNEQQPSPPPPQEQSLDAGESERVRVADIIRRLTAANQTQSSLSSSLSDDNDNEHYSSTNASPSREHERLSTSDQIENRSFTPVLWSPRIRGRQAFTDLLMQIERDRLGELDKLADRRAVSRFSQRGRIQIATTWYFNSNRQQRRPQTTPSQVDRLPQGSTIVHLRERFNNGVEQGATAESDEANPRSPQRDIANNTTQLENSSIPSTPNESTHNHEVNCNDQQQSEISVQNNPLAYASEDLHQHNSNIPSSDVAHQGMSSETRNLDSQEITNVTAFLDGWDVNDAVEEFQDNYQQYTETNLDWISDISRPRSYWEGRRQEWYQEMLTLSSDNEEICQLLQRRTVSNFLTSDFRDRIDRLMVSRLDRQQHPAANQEEGDEYNQEHLMAFLQRHAHQAESQLQQELEEEEEEQIAEDEEHDEEEEDEEEEEEDSQVSGQYHEGSDYINQSTSSSLQLIPSSPLVRSWSYQENEVGEESDRATSTSPILQNLPSQPYCQNTLQCSPSVTISSSIEMELICDLRRHMEHLYQEMSELRKSIKSCMDMQMMVHQSIQHDVHNPVRREGKIYDGTPKKGNCCICYEMKVDSLLYRCGHMCTCLKCAHELQWSSGKCPVCRAPIVDVVRAYMES</sequence>
<feature type="domain" description="RING-type" evidence="3">
    <location>
        <begin position="797"/>
        <end position="836"/>
    </location>
</feature>
<name>A0A8K0HCZ1_9ROSA</name>
<dbReference type="InterPro" id="IPR013083">
    <property type="entry name" value="Znf_RING/FYVE/PHD"/>
</dbReference>
<reference evidence="4" key="1">
    <citation type="submission" date="2020-03" db="EMBL/GenBank/DDBJ databases">
        <title>A high-quality chromosome-level genome assembly of a woody plant with both climbing and erect habits, Rhamnella rubrinervis.</title>
        <authorList>
            <person name="Lu Z."/>
            <person name="Yang Y."/>
            <person name="Zhu X."/>
            <person name="Sun Y."/>
        </authorList>
    </citation>
    <scope>NUCLEOTIDE SEQUENCE</scope>
    <source>
        <strain evidence="4">BYM</strain>
        <tissue evidence="4">Leaf</tissue>
    </source>
</reference>
<dbReference type="GO" id="GO:0008270">
    <property type="term" value="F:zinc ion binding"/>
    <property type="evidence" value="ECO:0007669"/>
    <property type="project" value="UniProtKB-KW"/>
</dbReference>
<feature type="region of interest" description="Disordered" evidence="2">
    <location>
        <begin position="615"/>
        <end position="675"/>
    </location>
</feature>
<keyword evidence="5" id="KW-1185">Reference proteome</keyword>
<proteinExistence type="predicted"/>
<keyword evidence="1" id="KW-0862">Zinc</keyword>
<feature type="compositionally biased region" description="Low complexity" evidence="2">
    <location>
        <begin position="187"/>
        <end position="196"/>
    </location>
</feature>
<keyword evidence="1" id="KW-0479">Metal-binding</keyword>
<dbReference type="AlphaFoldDB" id="A0A8K0HCZ1"/>
<evidence type="ECO:0000313" key="4">
    <source>
        <dbReference type="EMBL" id="KAF3450101.1"/>
    </source>
</evidence>
<comment type="caution">
    <text evidence="4">The sequence shown here is derived from an EMBL/GenBank/DDBJ whole genome shotgun (WGS) entry which is preliminary data.</text>
</comment>
<feature type="region of interest" description="Disordered" evidence="2">
    <location>
        <begin position="258"/>
        <end position="297"/>
    </location>
</feature>
<evidence type="ECO:0000256" key="1">
    <source>
        <dbReference type="PROSITE-ProRule" id="PRU00175"/>
    </source>
</evidence>
<accession>A0A8K0HCZ1</accession>
<feature type="compositionally biased region" description="Polar residues" evidence="2">
    <location>
        <begin position="414"/>
        <end position="433"/>
    </location>
</feature>
<evidence type="ECO:0000259" key="3">
    <source>
        <dbReference type="PROSITE" id="PS50089"/>
    </source>
</evidence>
<feature type="compositionally biased region" description="Polar residues" evidence="2">
    <location>
        <begin position="165"/>
        <end position="186"/>
    </location>
</feature>
<organism evidence="4 5">
    <name type="scientific">Rhamnella rubrinervis</name>
    <dbReference type="NCBI Taxonomy" id="2594499"/>
    <lineage>
        <taxon>Eukaryota</taxon>
        <taxon>Viridiplantae</taxon>
        <taxon>Streptophyta</taxon>
        <taxon>Embryophyta</taxon>
        <taxon>Tracheophyta</taxon>
        <taxon>Spermatophyta</taxon>
        <taxon>Magnoliopsida</taxon>
        <taxon>eudicotyledons</taxon>
        <taxon>Gunneridae</taxon>
        <taxon>Pentapetalae</taxon>
        <taxon>rosids</taxon>
        <taxon>fabids</taxon>
        <taxon>Rosales</taxon>
        <taxon>Rhamnaceae</taxon>
        <taxon>rhamnoid group</taxon>
        <taxon>Rhamneae</taxon>
        <taxon>Rhamnella</taxon>
    </lineage>
</organism>
<dbReference type="PANTHER" id="PTHR47820:SF3">
    <property type="entry name" value="OS07G0499800 PROTEIN"/>
    <property type="match status" value="1"/>
</dbReference>
<dbReference type="PANTHER" id="PTHR47820">
    <property type="entry name" value="BNAC05G24000D PROTEIN"/>
    <property type="match status" value="1"/>
</dbReference>
<keyword evidence="1" id="KW-0863">Zinc-finger</keyword>
<feature type="region of interest" description="Disordered" evidence="2">
    <location>
        <begin position="59"/>
        <end position="98"/>
    </location>
</feature>
<dbReference type="Gene3D" id="3.30.40.10">
    <property type="entry name" value="Zinc/RING finger domain, C3HC4 (zinc finger)"/>
    <property type="match status" value="1"/>
</dbReference>
<feature type="region of interest" description="Disordered" evidence="2">
    <location>
        <begin position="394"/>
        <end position="438"/>
    </location>
</feature>
<dbReference type="Proteomes" id="UP000796880">
    <property type="component" value="Unassembled WGS sequence"/>
</dbReference>
<feature type="compositionally biased region" description="Acidic residues" evidence="2">
    <location>
        <begin position="625"/>
        <end position="654"/>
    </location>
</feature>
<dbReference type="PROSITE" id="PS50089">
    <property type="entry name" value="ZF_RING_2"/>
    <property type="match status" value="1"/>
</dbReference>
<evidence type="ECO:0000313" key="5">
    <source>
        <dbReference type="Proteomes" id="UP000796880"/>
    </source>
</evidence>
<protein>
    <recommendedName>
        <fullName evidence="3">RING-type domain-containing protein</fullName>
    </recommendedName>
</protein>
<feature type="region of interest" description="Disordered" evidence="2">
    <location>
        <begin position="114"/>
        <end position="135"/>
    </location>
</feature>
<dbReference type="OrthoDB" id="6078042at2759"/>
<dbReference type="CDD" id="cd16647">
    <property type="entry name" value="mRING-HC-C3HC5_NEU1"/>
    <property type="match status" value="1"/>
</dbReference>
<dbReference type="SUPFAM" id="SSF57850">
    <property type="entry name" value="RING/U-box"/>
    <property type="match status" value="1"/>
</dbReference>
<dbReference type="Pfam" id="PF13920">
    <property type="entry name" value="zf-C3HC4_3"/>
    <property type="match status" value="1"/>
</dbReference>
<dbReference type="EMBL" id="VOIH02000003">
    <property type="protein sequence ID" value="KAF3450101.1"/>
    <property type="molecule type" value="Genomic_DNA"/>
</dbReference>
<feature type="compositionally biased region" description="Low complexity" evidence="2">
    <location>
        <begin position="117"/>
        <end position="129"/>
    </location>
</feature>
<evidence type="ECO:0000256" key="2">
    <source>
        <dbReference type="SAM" id="MobiDB-lite"/>
    </source>
</evidence>
<feature type="compositionally biased region" description="Polar residues" evidence="2">
    <location>
        <begin position="209"/>
        <end position="223"/>
    </location>
</feature>
<feature type="region of interest" description="Disordered" evidence="2">
    <location>
        <begin position="165"/>
        <end position="242"/>
    </location>
</feature>
<dbReference type="InterPro" id="IPR001841">
    <property type="entry name" value="Znf_RING"/>
</dbReference>
<feature type="compositionally biased region" description="Low complexity" evidence="2">
    <location>
        <begin position="59"/>
        <end position="93"/>
    </location>
</feature>
<gene>
    <name evidence="4" type="ORF">FNV43_RR06181</name>
</gene>